<evidence type="ECO:0000256" key="7">
    <source>
        <dbReference type="SAM" id="Phobius"/>
    </source>
</evidence>
<reference evidence="8 9" key="1">
    <citation type="submission" date="2020-08" db="EMBL/GenBank/DDBJ databases">
        <title>Genome sequence of Sphingomonas lutea KCTC 23642T.</title>
        <authorList>
            <person name="Hyun D.-W."/>
            <person name="Bae J.-W."/>
        </authorList>
    </citation>
    <scope>NUCLEOTIDE SEQUENCE [LARGE SCALE GENOMIC DNA]</scope>
    <source>
        <strain evidence="8 9">KCTC 23642</strain>
    </source>
</reference>
<evidence type="ECO:0000313" key="9">
    <source>
        <dbReference type="Proteomes" id="UP000515971"/>
    </source>
</evidence>
<accession>A0A7G9SH04</accession>
<feature type="transmembrane region" description="Helical" evidence="7">
    <location>
        <begin position="358"/>
        <end position="375"/>
    </location>
</feature>
<gene>
    <name evidence="8" type="ORF">H9L13_10930</name>
</gene>
<name>A0A7G9SH04_9SPHN</name>
<evidence type="ECO:0000256" key="5">
    <source>
        <dbReference type="ARBA" id="ARBA00022989"/>
    </source>
</evidence>
<feature type="transmembrane region" description="Helical" evidence="7">
    <location>
        <begin position="319"/>
        <end position="337"/>
    </location>
</feature>
<dbReference type="KEGG" id="slut:H9L13_10930"/>
<dbReference type="GO" id="GO:0005886">
    <property type="term" value="C:plasma membrane"/>
    <property type="evidence" value="ECO:0007669"/>
    <property type="project" value="UniProtKB-SubCell"/>
</dbReference>
<dbReference type="Proteomes" id="UP000515971">
    <property type="component" value="Chromosome"/>
</dbReference>
<feature type="transmembrane region" description="Helical" evidence="7">
    <location>
        <begin position="381"/>
        <end position="399"/>
    </location>
</feature>
<dbReference type="RefSeq" id="WP_187537721.1">
    <property type="nucleotide sequence ID" value="NZ_BAABJT010000001.1"/>
</dbReference>
<feature type="transmembrane region" description="Helical" evidence="7">
    <location>
        <begin position="37"/>
        <end position="60"/>
    </location>
</feature>
<protein>
    <submittedName>
        <fullName evidence="8">Oligosaccharide flippase family protein</fullName>
    </submittedName>
</protein>
<evidence type="ECO:0000256" key="3">
    <source>
        <dbReference type="ARBA" id="ARBA00022475"/>
    </source>
</evidence>
<dbReference type="EMBL" id="CP060718">
    <property type="protein sequence ID" value="QNN67129.1"/>
    <property type="molecule type" value="Genomic_DNA"/>
</dbReference>
<keyword evidence="9" id="KW-1185">Reference proteome</keyword>
<evidence type="ECO:0000256" key="4">
    <source>
        <dbReference type="ARBA" id="ARBA00022692"/>
    </source>
</evidence>
<feature type="transmembrane region" description="Helical" evidence="7">
    <location>
        <begin position="411"/>
        <end position="431"/>
    </location>
</feature>
<keyword evidence="5 7" id="KW-1133">Transmembrane helix</keyword>
<feature type="transmembrane region" description="Helical" evidence="7">
    <location>
        <begin position="288"/>
        <end position="307"/>
    </location>
</feature>
<evidence type="ECO:0000256" key="1">
    <source>
        <dbReference type="ARBA" id="ARBA00004651"/>
    </source>
</evidence>
<sequence>MQNPSALLLLSSGASIGFRFISNIVLAHLLLPFDFGLIAMATVLMTAMSMLSDTGAGISIARKQRKYEAQWLEQLWTLQILRGSVLWCAAWLAAPWAASLYDAQELKVILPAIGASLAIDGLRWLRPRVLTYEMLPALELKVSLTAQIAGSLVAILSALASPTVWSLVAGVITTSCIGTILSFAWSGERPPRPILTPGFLKDQWRMARWIGVSSGIGFFASQADRALFPALFSTAAFGVYSTAGLIAMIPLQIGQKWADGVYLPWIATASAPGAKRDHKDLRLLRRKVAVFAALATAVPTGLGNPLFSALYPPAFMKAGLFVSILSVAAYTTLLTYIHRRQFLYHGMMQFEVLIEASRFLLFAAAIGLAITLGQVDWTEYALLYAVSQFAVYFCVVILGRLRGLIGIRDDLPGHLTFVGVSLLLVSVDQVIRSSLGAFASLVITAALSAAVAGVLVLIVGLPGRVSRLARPTNQPD</sequence>
<comment type="subcellular location">
    <subcellularLocation>
        <location evidence="1">Cell membrane</location>
        <topology evidence="1">Multi-pass membrane protein</topology>
    </subcellularLocation>
</comment>
<keyword evidence="4 7" id="KW-0812">Transmembrane</keyword>
<evidence type="ECO:0000256" key="6">
    <source>
        <dbReference type="ARBA" id="ARBA00023136"/>
    </source>
</evidence>
<keyword evidence="3" id="KW-1003">Cell membrane</keyword>
<dbReference type="PANTHER" id="PTHR30250">
    <property type="entry name" value="PST FAMILY PREDICTED COLANIC ACID TRANSPORTER"/>
    <property type="match status" value="1"/>
</dbReference>
<feature type="transmembrane region" description="Helical" evidence="7">
    <location>
        <begin position="437"/>
        <end position="461"/>
    </location>
</feature>
<evidence type="ECO:0000313" key="8">
    <source>
        <dbReference type="EMBL" id="QNN67129.1"/>
    </source>
</evidence>
<evidence type="ECO:0000256" key="2">
    <source>
        <dbReference type="ARBA" id="ARBA00007430"/>
    </source>
</evidence>
<organism evidence="8 9">
    <name type="scientific">Sphingomonas lutea</name>
    <dbReference type="NCBI Taxonomy" id="1045317"/>
    <lineage>
        <taxon>Bacteria</taxon>
        <taxon>Pseudomonadati</taxon>
        <taxon>Pseudomonadota</taxon>
        <taxon>Alphaproteobacteria</taxon>
        <taxon>Sphingomonadales</taxon>
        <taxon>Sphingomonadaceae</taxon>
        <taxon>Sphingomonas</taxon>
    </lineage>
</organism>
<dbReference type="PANTHER" id="PTHR30250:SF10">
    <property type="entry name" value="LIPOPOLYSACCHARIDE BIOSYNTHESIS PROTEIN WZXC"/>
    <property type="match status" value="1"/>
</dbReference>
<comment type="similarity">
    <text evidence="2">Belongs to the polysaccharide synthase family.</text>
</comment>
<dbReference type="AlphaFoldDB" id="A0A7G9SH04"/>
<proteinExistence type="inferred from homology"/>
<keyword evidence="6 7" id="KW-0472">Membrane</keyword>
<feature type="transmembrane region" description="Helical" evidence="7">
    <location>
        <begin position="229"/>
        <end position="249"/>
    </location>
</feature>
<dbReference type="InterPro" id="IPR050833">
    <property type="entry name" value="Poly_Biosynth_Transport"/>
</dbReference>
<dbReference type="Pfam" id="PF13440">
    <property type="entry name" value="Polysacc_synt_3"/>
    <property type="match status" value="1"/>
</dbReference>
<feature type="transmembrane region" description="Helical" evidence="7">
    <location>
        <begin position="164"/>
        <end position="185"/>
    </location>
</feature>